<evidence type="ECO:0000313" key="2">
    <source>
        <dbReference type="EMBL" id="CAE7233187.1"/>
    </source>
</evidence>
<feature type="compositionally biased region" description="Low complexity" evidence="1">
    <location>
        <begin position="348"/>
        <end position="360"/>
    </location>
</feature>
<accession>A0A812KT10</accession>
<feature type="compositionally biased region" description="Basic and acidic residues" evidence="1">
    <location>
        <begin position="440"/>
        <end position="449"/>
    </location>
</feature>
<name>A0A812KT10_9DINO</name>
<proteinExistence type="predicted"/>
<gene>
    <name evidence="2" type="ORF">SNEC2469_LOCUS3733</name>
</gene>
<organism evidence="2 3">
    <name type="scientific">Symbiodinium necroappetens</name>
    <dbReference type="NCBI Taxonomy" id="1628268"/>
    <lineage>
        <taxon>Eukaryota</taxon>
        <taxon>Sar</taxon>
        <taxon>Alveolata</taxon>
        <taxon>Dinophyceae</taxon>
        <taxon>Suessiales</taxon>
        <taxon>Symbiodiniaceae</taxon>
        <taxon>Symbiodinium</taxon>
    </lineage>
</organism>
<feature type="compositionally biased region" description="Basic residues" evidence="1">
    <location>
        <begin position="450"/>
        <end position="465"/>
    </location>
</feature>
<keyword evidence="3" id="KW-1185">Reference proteome</keyword>
<evidence type="ECO:0000256" key="1">
    <source>
        <dbReference type="SAM" id="MobiDB-lite"/>
    </source>
</evidence>
<sequence length="630" mass="69858">MHRPASEMSLEEELPKSGLNYEWFQLEGLSERGAGGRLIVGPGVLTRADLDFNWDVIAKGMEYLGARPGVDNLQEEVELFFQRSRQKGKKPVTRRQPRSNEILDAGCEEVGYDDEDVESEAGTDDEIMETEAEAPQIATPPEAPKKRELLRALTEQQHKLSLLLMAKQKRNVTTQDTQVMDEGILEEAAASVTQDVLKKEAAALAANAYSDETPQKLGQKRLQTETAVWEPRKSPKSCPSKVVVKKEPLTEAPIQKEPLKQPPILKKPLQDPPIKKEPLENPTVPIKRELFEERPIPSKKKPFEEPPIPSKKKPFEEPPIKKEPDMQHESDHEHEEPGEHEDEESRLAPPVESPAEVPAPKGAPATEAAKAKEDASQDRPALLQTAGVVSPSDQNQPKTKKDGKNKEVPDKTQPKPKKKATKDPKKTSDVAVPKRKPGRPRKEPEDKSAKPKSKSPKKSTPKKRKAAAEEEEPNSQDTRFYSPKVQKKPKAKAKSKAKAAPKPSKAEEKKQSKGAAQDSGLKSRKSCAYHKAKATALKDGLSKEEAVARAKQATWLLMLSRTESGYVPSGSPNFGYQSMVFNLSTAEQNAVACHFDAEATDWQWDMSTIYVLAKAGGAQVRTFMQCIRLP</sequence>
<feature type="compositionally biased region" description="Basic and acidic residues" evidence="1">
    <location>
        <begin position="313"/>
        <end position="337"/>
    </location>
</feature>
<comment type="caution">
    <text evidence="2">The sequence shown here is derived from an EMBL/GenBank/DDBJ whole genome shotgun (WGS) entry which is preliminary data.</text>
</comment>
<evidence type="ECO:0000313" key="3">
    <source>
        <dbReference type="Proteomes" id="UP000601435"/>
    </source>
</evidence>
<reference evidence="2" key="1">
    <citation type="submission" date="2021-02" db="EMBL/GenBank/DDBJ databases">
        <authorList>
            <person name="Dougan E. K."/>
            <person name="Rhodes N."/>
            <person name="Thang M."/>
            <person name="Chan C."/>
        </authorList>
    </citation>
    <scope>NUCLEOTIDE SEQUENCE</scope>
</reference>
<feature type="region of interest" description="Disordered" evidence="1">
    <location>
        <begin position="207"/>
        <end position="527"/>
    </location>
</feature>
<dbReference type="Proteomes" id="UP000601435">
    <property type="component" value="Unassembled WGS sequence"/>
</dbReference>
<feature type="compositionally biased region" description="Basic and acidic residues" evidence="1">
    <location>
        <begin position="286"/>
        <end position="304"/>
    </location>
</feature>
<protein>
    <submittedName>
        <fullName evidence="2">Uncharacterized protein</fullName>
    </submittedName>
</protein>
<dbReference type="OrthoDB" id="442294at2759"/>
<dbReference type="EMBL" id="CAJNJA010008137">
    <property type="protein sequence ID" value="CAE7233187.1"/>
    <property type="molecule type" value="Genomic_DNA"/>
</dbReference>
<feature type="compositionally biased region" description="Basic and acidic residues" evidence="1">
    <location>
        <begin position="399"/>
        <end position="413"/>
    </location>
</feature>
<dbReference type="AlphaFoldDB" id="A0A812KT10"/>
<feature type="compositionally biased region" description="Basic residues" evidence="1">
    <location>
        <begin position="485"/>
        <end position="499"/>
    </location>
</feature>